<dbReference type="Proteomes" id="UP000619761">
    <property type="component" value="Unassembled WGS sequence"/>
</dbReference>
<name>A0ABQ3AXV0_9GAMM</name>
<dbReference type="RefSeq" id="WP_189417063.1">
    <property type="nucleotide sequence ID" value="NZ_BMYZ01000001.1"/>
</dbReference>
<keyword evidence="1" id="KW-0472">Membrane</keyword>
<gene>
    <name evidence="2" type="ORF">GCM10011613_14170</name>
</gene>
<evidence type="ECO:0000313" key="3">
    <source>
        <dbReference type="Proteomes" id="UP000619761"/>
    </source>
</evidence>
<dbReference type="EMBL" id="BMYZ01000001">
    <property type="protein sequence ID" value="GGY70825.1"/>
    <property type="molecule type" value="Genomic_DNA"/>
</dbReference>
<reference evidence="3" key="1">
    <citation type="journal article" date="2019" name="Int. J. Syst. Evol. Microbiol.">
        <title>The Global Catalogue of Microorganisms (GCM) 10K type strain sequencing project: providing services to taxonomists for standard genome sequencing and annotation.</title>
        <authorList>
            <consortium name="The Broad Institute Genomics Platform"/>
            <consortium name="The Broad Institute Genome Sequencing Center for Infectious Disease"/>
            <person name="Wu L."/>
            <person name="Ma J."/>
        </authorList>
    </citation>
    <scope>NUCLEOTIDE SEQUENCE [LARGE SCALE GENOMIC DNA]</scope>
    <source>
        <strain evidence="3">KCTC 32239</strain>
    </source>
</reference>
<organism evidence="2 3">
    <name type="scientific">Cellvibrio zantedeschiae</name>
    <dbReference type="NCBI Taxonomy" id="1237077"/>
    <lineage>
        <taxon>Bacteria</taxon>
        <taxon>Pseudomonadati</taxon>
        <taxon>Pseudomonadota</taxon>
        <taxon>Gammaproteobacteria</taxon>
        <taxon>Cellvibrionales</taxon>
        <taxon>Cellvibrionaceae</taxon>
        <taxon>Cellvibrio</taxon>
    </lineage>
</organism>
<sequence>MNSLANSFVMHNVKRYFSIIVLLGATLFSMNSYCATPIYQVNDVEGTFIQVPLSHEIYQYSREAGLQDLVVLDAEQNPLPYRLVSIANDTRVTEEKVVSESLRFFPVAPDATPDTLRKLHTSQISVRGNNTQVATTDKTLNNATPEFYLVDISQLDHELTSLTVDWVGQINNQYLEVELEGTRNLKNWYSLARSTLVQITQQDETLKRNYIDVKIPKKDFEFLRLKILRGAENLQITQVVGEQKIGEVIQKTNKETWSLKGTTAKTQTTVYLPGSHSKTYPVAAWEFNRNEVTPIDTLAIDFGTYTYGDSAKIFSRNNEKQNWQLRHQGIWFNAQVGSQWQKSSPVSVYANRDKYWRIELNDSAKNIAAPNLIFGWQPTQLQIITNNKPPYVLAIEEGTHTNNREQVFNQIIGASKPVWVGASLHPLEVSPDAFSRSKSVIDWKQWLFWVALVLAVGVLLAFSLKLFKQLNVSKVD</sequence>
<keyword evidence="3" id="KW-1185">Reference proteome</keyword>
<comment type="caution">
    <text evidence="2">The sequence shown here is derived from an EMBL/GenBank/DDBJ whole genome shotgun (WGS) entry which is preliminary data.</text>
</comment>
<evidence type="ECO:0008006" key="4">
    <source>
        <dbReference type="Google" id="ProtNLM"/>
    </source>
</evidence>
<protein>
    <recommendedName>
        <fullName evidence="4">DUF3999 domain-containing protein</fullName>
    </recommendedName>
</protein>
<evidence type="ECO:0000256" key="1">
    <source>
        <dbReference type="SAM" id="Phobius"/>
    </source>
</evidence>
<keyword evidence="1" id="KW-1133">Transmembrane helix</keyword>
<feature type="transmembrane region" description="Helical" evidence="1">
    <location>
        <begin position="446"/>
        <end position="467"/>
    </location>
</feature>
<evidence type="ECO:0000313" key="2">
    <source>
        <dbReference type="EMBL" id="GGY70825.1"/>
    </source>
</evidence>
<accession>A0ABQ3AXV0</accession>
<keyword evidence="1" id="KW-0812">Transmembrane</keyword>
<dbReference type="Pfam" id="PF13163">
    <property type="entry name" value="DUF3999"/>
    <property type="match status" value="1"/>
</dbReference>
<dbReference type="InterPro" id="IPR025060">
    <property type="entry name" value="DUF3999"/>
</dbReference>
<proteinExistence type="predicted"/>